<feature type="non-terminal residue" evidence="1">
    <location>
        <position position="1"/>
    </location>
</feature>
<dbReference type="Proteomes" id="UP001207468">
    <property type="component" value="Unassembled WGS sequence"/>
</dbReference>
<proteinExistence type="predicted"/>
<reference evidence="1" key="1">
    <citation type="submission" date="2021-03" db="EMBL/GenBank/DDBJ databases">
        <title>Evolutionary priming and transition to the ectomycorrhizal habit in an iconic lineage of mushroom-forming fungi: is preadaptation a requirement?</title>
        <authorList>
            <consortium name="DOE Joint Genome Institute"/>
            <person name="Looney B.P."/>
            <person name="Miyauchi S."/>
            <person name="Morin E."/>
            <person name="Drula E."/>
            <person name="Courty P.E."/>
            <person name="Chicoki N."/>
            <person name="Fauchery L."/>
            <person name="Kohler A."/>
            <person name="Kuo A."/>
            <person name="LaButti K."/>
            <person name="Pangilinan J."/>
            <person name="Lipzen A."/>
            <person name="Riley R."/>
            <person name="Andreopoulos W."/>
            <person name="He G."/>
            <person name="Johnson J."/>
            <person name="Barry K.W."/>
            <person name="Grigoriev I.V."/>
            <person name="Nagy L."/>
            <person name="Hibbett D."/>
            <person name="Henrissat B."/>
            <person name="Matheny P.B."/>
            <person name="Labbe J."/>
            <person name="Martin A.F."/>
        </authorList>
    </citation>
    <scope>NUCLEOTIDE SEQUENCE</scope>
    <source>
        <strain evidence="1">BPL698</strain>
    </source>
</reference>
<organism evidence="1 2">
    <name type="scientific">Russula earlei</name>
    <dbReference type="NCBI Taxonomy" id="71964"/>
    <lineage>
        <taxon>Eukaryota</taxon>
        <taxon>Fungi</taxon>
        <taxon>Dikarya</taxon>
        <taxon>Basidiomycota</taxon>
        <taxon>Agaricomycotina</taxon>
        <taxon>Agaricomycetes</taxon>
        <taxon>Russulales</taxon>
        <taxon>Russulaceae</taxon>
        <taxon>Russula</taxon>
    </lineage>
</organism>
<keyword evidence="2" id="KW-1185">Reference proteome</keyword>
<protein>
    <submittedName>
        <fullName evidence="1">Uncharacterized protein</fullName>
    </submittedName>
</protein>
<evidence type="ECO:0000313" key="2">
    <source>
        <dbReference type="Proteomes" id="UP001207468"/>
    </source>
</evidence>
<dbReference type="EMBL" id="JAGFNK010000016">
    <property type="protein sequence ID" value="KAI9511816.1"/>
    <property type="molecule type" value="Genomic_DNA"/>
</dbReference>
<sequence length="952" mass="106899">HCHVRRHFPAISYAQYCSIHTTIPVQDSVDPTTHAENSIPPTILPPCDSPPQPLGTQQPITPGAVPAIRVLRRIFSASNLARDTPEIYSIRVVRELYLGARTRRMLSDLSNSQFSAMIALVGTLSFRDSPNEFKSPLAQHLEKRGLRACWGFIFQMVRDKKRVTGLLEQGDLYWLIRARAVEASLMDLDVYAGDGARLRATRELYLAKDVKSMIADDHVPYMKALLSLKNKGATMEAISWLCYLVKRDIYCPPSLLGVLWNVVLNADQQALPHHFKEKIMDLISQRLTLPVDFSEEARARFTSIAAEPGADPPEKHPSFCLTASDLARQVVRILFPRVTPSLSGTASQLAIQEWAHAEAQRMFSPSARIEFRWHNLRYLAIANTHSSLHSLSIVPTLQAVDSYHQPSAVDFRLVATIALVERVTSTCGFSSDMHGLIRALWASWVDVANNDAQAHRALVRPLLGTFFRLAARTRDASLVTSCTMSLAYRHNYFAVEYLAAAVASGDALWERIVTELPPHMIFPQWHSMLLSKTILRIVRVDALRAADVFHLWRRYLPVPDLSVPLSLMLVQEGRMDLAMPLLANVSFTGPLLGSILRPLAKQGSRYIDLELASILAKAVLTVFTSEAPPRTTFARRDVGWVLVALACSGQASAAVSTFKNVYARDSGFFKDHAIHTFLRTLLRHRQFGGAAEIAKLFPHTRWRQFVLHGLAQRSEAPRVEAELGGSVRPRWFSDVVSRMRSGRRHPAAGLLRHWITRRARTSADVRNGLKVLARRVYRKVHLLHDAGTQTALGNVILDGHVTHPKSRGVRHVNGVLRALRVLVQEHDFVPDRVTTNIIAKAVLRWPVVFDASRVRRLFDYFVRMGYPGEGVDKGVPFGSDDAMMREAGVIFGTPFPMPKSRTSFARHVKPLYKMFIKALFLREDVAGARKVVGILKEAERMEVERLTSRRRS</sequence>
<gene>
    <name evidence="1" type="ORF">F5148DRAFT_1167822</name>
</gene>
<accession>A0ACC0UKR6</accession>
<name>A0ACC0UKR6_9AGAM</name>
<evidence type="ECO:0000313" key="1">
    <source>
        <dbReference type="EMBL" id="KAI9511816.1"/>
    </source>
</evidence>
<comment type="caution">
    <text evidence="1">The sequence shown here is derived from an EMBL/GenBank/DDBJ whole genome shotgun (WGS) entry which is preliminary data.</text>
</comment>